<evidence type="ECO:0008006" key="3">
    <source>
        <dbReference type="Google" id="ProtNLM"/>
    </source>
</evidence>
<gene>
    <name evidence="1" type="ORF">T23_06300</name>
</gene>
<dbReference type="RefSeq" id="WP_161831962.1">
    <property type="nucleotide sequence ID" value="NZ_AP028127.1"/>
</dbReference>
<proteinExistence type="predicted"/>
<name>A0ABN6ZHW4_9FIRM</name>
<accession>A0ABN6ZHW4</accession>
<dbReference type="InterPro" id="IPR025617">
    <property type="entry name" value="YqzL"/>
</dbReference>
<dbReference type="Pfam" id="PF14006">
    <property type="entry name" value="YqzL"/>
    <property type="match status" value="1"/>
</dbReference>
<evidence type="ECO:0000313" key="1">
    <source>
        <dbReference type="EMBL" id="BEH90528.1"/>
    </source>
</evidence>
<sequence>MNSLEWEIFKRTGKIDHYLLMKESEELTVDNLTTEFSDEIADVKPAKVTEEE</sequence>
<reference evidence="1" key="1">
    <citation type="journal article" date="2024" name="Int. J. Syst. Evol. Microbiol.">
        <title>Turicibacter faecis sp. nov., isolated from faeces of heart failure mouse model.</title>
        <authorList>
            <person name="Imamura Y."/>
            <person name="Motooka D."/>
            <person name="Nakajima Y."/>
            <person name="Ito S."/>
            <person name="Kitakaze M."/>
            <person name="Iida T."/>
            <person name="Nakamura S."/>
        </authorList>
    </citation>
    <scope>NUCLEOTIDE SEQUENCE</scope>
    <source>
        <strain evidence="1">TC023</strain>
    </source>
</reference>
<organism evidence="1 2">
    <name type="scientific">Turicibacter faecis</name>
    <dbReference type="NCBI Taxonomy" id="2963365"/>
    <lineage>
        <taxon>Bacteria</taxon>
        <taxon>Bacillati</taxon>
        <taxon>Bacillota</taxon>
        <taxon>Erysipelotrichia</taxon>
        <taxon>Erysipelotrichales</taxon>
        <taxon>Turicibacteraceae</taxon>
        <taxon>Turicibacter</taxon>
    </lineage>
</organism>
<evidence type="ECO:0000313" key="2">
    <source>
        <dbReference type="Proteomes" id="UP001432099"/>
    </source>
</evidence>
<dbReference type="Proteomes" id="UP001432099">
    <property type="component" value="Chromosome"/>
</dbReference>
<protein>
    <recommendedName>
        <fullName evidence="3">YqzL family protein</fullName>
    </recommendedName>
</protein>
<keyword evidence="2" id="KW-1185">Reference proteome</keyword>
<dbReference type="EMBL" id="AP028127">
    <property type="protein sequence ID" value="BEH90528.1"/>
    <property type="molecule type" value="Genomic_DNA"/>
</dbReference>